<dbReference type="Pfam" id="PF14456">
    <property type="entry name" value="alpha-hel2"/>
    <property type="match status" value="1"/>
</dbReference>
<sequence length="379" mass="42971">MLFSAERFDSIDIAAPDASWKPTRVAIARRRPATDFLTVPALPNELPVSAIYRWRTEMELAELVKVHFTYGPLRAADVDDPSDARDAFCQGFSAWLERIGTEQEILRYNPILLDRNAVHDLIQYLCNDDESKLTSPFYLGLEMADEVVYSIAPFVEAASRVHPLLVSTVLSVLDRVSGLSGLIRTPGWFLCEFARHNWEYNESATDNDVVEWLEDMHGEDQETIARLLPSVVRPEIYPEAIRCPSKVSGRRAKSRELLERELLELRDANGGEMASVCTELATLTRLLRRAGKRDLLGAGIDGQPVYSMVTVALDVNSRIEELLHDHFNYAHQGSDETCFNTFIPFSTQCDEIATQYRDFEMGFRLLNHVDRLLAALLKF</sequence>
<organism evidence="1 2">
    <name type="scientific">Burkholderia stabilis</name>
    <dbReference type="NCBI Taxonomy" id="95485"/>
    <lineage>
        <taxon>Bacteria</taxon>
        <taxon>Pseudomonadati</taxon>
        <taxon>Pseudomonadota</taxon>
        <taxon>Betaproteobacteria</taxon>
        <taxon>Burkholderiales</taxon>
        <taxon>Burkholderiaceae</taxon>
        <taxon>Burkholderia</taxon>
        <taxon>Burkholderia cepacia complex</taxon>
    </lineage>
</organism>
<name>A0A4Q2A5R6_9BURK</name>
<dbReference type="AlphaFoldDB" id="A0A4Q2A5R6"/>
<dbReference type="EMBL" id="QWEX01000004">
    <property type="protein sequence ID" value="RXV64497.1"/>
    <property type="molecule type" value="Genomic_DNA"/>
</dbReference>
<comment type="caution">
    <text evidence="1">The sequence shown here is derived from an EMBL/GenBank/DDBJ whole genome shotgun (WGS) entry which is preliminary data.</text>
</comment>
<accession>A0A4Q2A5R6</accession>
<dbReference type="InterPro" id="IPR022283">
    <property type="entry name" value="PRTRC_protein-F"/>
</dbReference>
<proteinExistence type="predicted"/>
<gene>
    <name evidence="1" type="ORF">D1006_39940</name>
</gene>
<dbReference type="Proteomes" id="UP000289650">
    <property type="component" value="Unassembled WGS sequence"/>
</dbReference>
<protein>
    <submittedName>
        <fullName evidence="1">PRTRC system protein F</fullName>
    </submittedName>
</protein>
<reference evidence="1 2" key="1">
    <citation type="submission" date="2018-08" db="EMBL/GenBank/DDBJ databases">
        <title>Mountain-cultivated ginseng endophyte, Burkholderia stabilis and its activity against ginseng root rot disease.</title>
        <authorList>
            <person name="Tapan Kumar M."/>
            <person name="Bae H."/>
            <person name="Shanmugam G."/>
            <person name="Jeon J."/>
        </authorList>
    </citation>
    <scope>NUCLEOTIDE SEQUENCE [LARGE SCALE GENOMIC DNA]</scope>
    <source>
        <strain evidence="1 2">EB159</strain>
    </source>
</reference>
<evidence type="ECO:0000313" key="2">
    <source>
        <dbReference type="Proteomes" id="UP000289650"/>
    </source>
</evidence>
<evidence type="ECO:0000313" key="1">
    <source>
        <dbReference type="EMBL" id="RXV64497.1"/>
    </source>
</evidence>
<dbReference type="RefSeq" id="WP_129518594.1">
    <property type="nucleotide sequence ID" value="NZ_QWEX01000004.1"/>
</dbReference>
<dbReference type="NCBIfam" id="TIGR03742">
    <property type="entry name" value="PRTRC_F"/>
    <property type="match status" value="1"/>
</dbReference>
<dbReference type="OrthoDB" id="9032601at2"/>